<evidence type="ECO:0000256" key="3">
    <source>
        <dbReference type="ARBA" id="ARBA00022452"/>
    </source>
</evidence>
<evidence type="ECO:0000256" key="5">
    <source>
        <dbReference type="ARBA" id="ARBA00022729"/>
    </source>
</evidence>
<accession>A0ABQ0JT05</accession>
<organism evidence="9 10">
    <name type="scientific">Candidatus Brocadia sinica JPN1</name>
    <dbReference type="NCBI Taxonomy" id="1197129"/>
    <lineage>
        <taxon>Bacteria</taxon>
        <taxon>Pseudomonadati</taxon>
        <taxon>Planctomycetota</taxon>
        <taxon>Candidatus Brocadiia</taxon>
        <taxon>Candidatus Brocadiales</taxon>
        <taxon>Candidatus Brocadiaceae</taxon>
        <taxon>Candidatus Brocadia</taxon>
    </lineage>
</organism>
<dbReference type="SUPFAM" id="SSF56935">
    <property type="entry name" value="Porins"/>
    <property type="match status" value="1"/>
</dbReference>
<dbReference type="RefSeq" id="WP_052561798.1">
    <property type="nucleotide sequence ID" value="NZ_BAFN01000001.1"/>
</dbReference>
<dbReference type="EMBL" id="BAFN01000001">
    <property type="protein sequence ID" value="GAN31853.1"/>
    <property type="molecule type" value="Genomic_DNA"/>
</dbReference>
<gene>
    <name evidence="9" type="ORF">BROSI_A0357</name>
</gene>
<feature type="signal peptide" evidence="8">
    <location>
        <begin position="1"/>
        <end position="23"/>
    </location>
</feature>
<dbReference type="InterPro" id="IPR005017">
    <property type="entry name" value="OMPP1/FadL/TodX"/>
</dbReference>
<evidence type="ECO:0000313" key="10">
    <source>
        <dbReference type="Proteomes" id="UP000032309"/>
    </source>
</evidence>
<dbReference type="Proteomes" id="UP000032309">
    <property type="component" value="Unassembled WGS sequence"/>
</dbReference>
<evidence type="ECO:0000313" key="9">
    <source>
        <dbReference type="EMBL" id="GAN31853.1"/>
    </source>
</evidence>
<comment type="similarity">
    <text evidence="2">Belongs to the OmpP1/FadL family.</text>
</comment>
<keyword evidence="5 8" id="KW-0732">Signal</keyword>
<dbReference type="Gene3D" id="2.40.160.60">
    <property type="entry name" value="Outer membrane protein transport protein (OMPP1/FadL/TodX)"/>
    <property type="match status" value="1"/>
</dbReference>
<protein>
    <submittedName>
        <fullName evidence="9">Outer membrane transport protein</fullName>
    </submittedName>
</protein>
<keyword evidence="7" id="KW-0998">Cell outer membrane</keyword>
<dbReference type="PANTHER" id="PTHR35093">
    <property type="entry name" value="OUTER MEMBRANE PROTEIN NMB0088-RELATED"/>
    <property type="match status" value="1"/>
</dbReference>
<proteinExistence type="inferred from homology"/>
<dbReference type="PANTHER" id="PTHR35093:SF8">
    <property type="entry name" value="OUTER MEMBRANE PROTEIN NMB0088-RELATED"/>
    <property type="match status" value="1"/>
</dbReference>
<keyword evidence="4" id="KW-0812">Transmembrane</keyword>
<sequence length="421" mass="46159">MKQLAFVCAIFLLFSFRSTCVTAQIASGFHNPVFGARALAQGNAFVARADDASAIAFNPAGLTQLERPQISLGSCFVLPSVEYHGDGISENMDTDVNIIPNLFFASPILGNKLAAGLGITIPYGLQGEWDDDGFSRYVITDFDLTIININPTITFKPFSFLSIGAGLDYYYADSNQESRIPPLVAGTPEGFRDLEMNGDAFGYNAGILCNINPQHSIGISFRSKADIDFDGELELSGLPAAVTGFERFDSDASTTAAIPEMLSLGYAYRQGNLWSIEADVQWTNWSRFDVLGIDLDPPNPLLGTEIEDVRKWRDTWGFALGGEYKFSEALKARGGYAFHESPVPSETFEPSVPQSSRHALFTGLGYGWGKNVNKWVDLAYGVVFYENRKIDNTVGDALGGPIDGRYDLITHLIAINFNYRF</sequence>
<dbReference type="Pfam" id="PF03349">
    <property type="entry name" value="Toluene_X"/>
    <property type="match status" value="1"/>
</dbReference>
<evidence type="ECO:0000256" key="7">
    <source>
        <dbReference type="ARBA" id="ARBA00023237"/>
    </source>
</evidence>
<comment type="caution">
    <text evidence="9">The sequence shown here is derived from an EMBL/GenBank/DDBJ whole genome shotgun (WGS) entry which is preliminary data.</text>
</comment>
<evidence type="ECO:0000256" key="1">
    <source>
        <dbReference type="ARBA" id="ARBA00004571"/>
    </source>
</evidence>
<keyword evidence="3" id="KW-1134">Transmembrane beta strand</keyword>
<feature type="chain" id="PRO_5046140270" evidence="8">
    <location>
        <begin position="24"/>
        <end position="421"/>
    </location>
</feature>
<evidence type="ECO:0000256" key="2">
    <source>
        <dbReference type="ARBA" id="ARBA00008163"/>
    </source>
</evidence>
<evidence type="ECO:0000256" key="6">
    <source>
        <dbReference type="ARBA" id="ARBA00023136"/>
    </source>
</evidence>
<name>A0ABQ0JT05_9BACT</name>
<evidence type="ECO:0000256" key="4">
    <source>
        <dbReference type="ARBA" id="ARBA00022692"/>
    </source>
</evidence>
<comment type="subcellular location">
    <subcellularLocation>
        <location evidence="1">Cell outer membrane</location>
        <topology evidence="1">Multi-pass membrane protein</topology>
    </subcellularLocation>
</comment>
<keyword evidence="6" id="KW-0472">Membrane</keyword>
<reference evidence="10" key="1">
    <citation type="journal article" date="2015" name="Genome Announc.">
        <title>Draft Genome Sequence of an Anaerobic Ammonium-Oxidizing Bacterium, "Candidatus Brocadia sinica".</title>
        <authorList>
            <person name="Oshiki M."/>
            <person name="Shinyako-Hata K."/>
            <person name="Satoh H."/>
            <person name="Okabe S."/>
        </authorList>
    </citation>
    <scope>NUCLEOTIDE SEQUENCE [LARGE SCALE GENOMIC DNA]</scope>
    <source>
        <strain evidence="10">JPN1</strain>
    </source>
</reference>
<evidence type="ECO:0000256" key="8">
    <source>
        <dbReference type="SAM" id="SignalP"/>
    </source>
</evidence>
<keyword evidence="10" id="KW-1185">Reference proteome</keyword>